<sequence>MIPKLNEYKERFNIQCANEIKPGLASIQEALQKVGNPQRDLQFIHVAGTNGKGSTVAFMESILSEHGYTTGVFSSPAIQDVHDQIRIAGRPIATEEMDCTFEKIRRAGISGMLTDFELLTVAAFVTFERLRPDYILLECGMGGLLDSTNVVTPLVSVITSIAKDHEAFLGTTIEAITTQKAGIIKEGIPVVVGEVPEEAEQIIRLKALETKSEVVVYGEDFYMDEDKHFHGCLRVFIPKREMKGPHQAINASLAIEALGKAGISLHEKQVAKGIAETSLPFRFQEIKPGVFVDGAHNPAAAKRLTETIERQFPGEKVDFVVGMLKTKDIKATLDELIPVAASFTFVTFQHPQAASAEELLENCQYNRKKVTNADDNTIILVREGSRKKIVVGSLYLLTSLLDYKY</sequence>
<dbReference type="PROSITE" id="PS01012">
    <property type="entry name" value="FOLYLPOLYGLU_SYNT_2"/>
    <property type="match status" value="1"/>
</dbReference>
<keyword evidence="5" id="KW-0547">Nucleotide-binding</keyword>
<evidence type="ECO:0000256" key="6">
    <source>
        <dbReference type="ARBA" id="ARBA00022840"/>
    </source>
</evidence>
<keyword evidence="6" id="KW-0067">ATP-binding</keyword>
<evidence type="ECO:0000256" key="4">
    <source>
        <dbReference type="ARBA" id="ARBA00022723"/>
    </source>
</evidence>
<feature type="domain" description="Mur ligase central" evidence="11">
    <location>
        <begin position="46"/>
        <end position="221"/>
    </location>
</feature>
<feature type="domain" description="Mur ligase C-terminal" evidence="10">
    <location>
        <begin position="283"/>
        <end position="375"/>
    </location>
</feature>
<dbReference type="EC" id="6.3.2.17" evidence="2"/>
<keyword evidence="7" id="KW-0460">Magnesium</keyword>
<organism evidence="12 13">
    <name type="scientific">Sporosarcina saromensis</name>
    <dbReference type="NCBI Taxonomy" id="359365"/>
    <lineage>
        <taxon>Bacteria</taxon>
        <taxon>Bacillati</taxon>
        <taxon>Bacillota</taxon>
        <taxon>Bacilli</taxon>
        <taxon>Bacillales</taxon>
        <taxon>Caryophanaceae</taxon>
        <taxon>Sporosarcina</taxon>
    </lineage>
</organism>
<keyword evidence="3 12" id="KW-0436">Ligase</keyword>
<keyword evidence="4" id="KW-0479">Metal-binding</keyword>
<evidence type="ECO:0000256" key="5">
    <source>
        <dbReference type="ARBA" id="ARBA00022741"/>
    </source>
</evidence>
<dbReference type="Pfam" id="PF02875">
    <property type="entry name" value="Mur_ligase_C"/>
    <property type="match status" value="1"/>
</dbReference>
<evidence type="ECO:0000256" key="1">
    <source>
        <dbReference type="ARBA" id="ARBA00008276"/>
    </source>
</evidence>
<evidence type="ECO:0000256" key="9">
    <source>
        <dbReference type="ARBA" id="ARBA00047493"/>
    </source>
</evidence>
<dbReference type="SUPFAM" id="SSF53244">
    <property type="entry name" value="MurD-like peptide ligases, peptide-binding domain"/>
    <property type="match status" value="1"/>
</dbReference>
<dbReference type="InterPro" id="IPR004101">
    <property type="entry name" value="Mur_ligase_C"/>
</dbReference>
<comment type="similarity">
    <text evidence="1">Belongs to the folylpolyglutamate synthase family.</text>
</comment>
<dbReference type="NCBIfam" id="TIGR01499">
    <property type="entry name" value="folC"/>
    <property type="match status" value="1"/>
</dbReference>
<evidence type="ECO:0000313" key="13">
    <source>
        <dbReference type="Proteomes" id="UP001282284"/>
    </source>
</evidence>
<gene>
    <name evidence="12" type="ORF">QT711_04305</name>
</gene>
<dbReference type="PIRSF" id="PIRSF001563">
    <property type="entry name" value="Folylpolyglu_synth"/>
    <property type="match status" value="1"/>
</dbReference>
<evidence type="ECO:0000256" key="3">
    <source>
        <dbReference type="ARBA" id="ARBA00022598"/>
    </source>
</evidence>
<accession>A0ABU4G606</accession>
<keyword evidence="13" id="KW-1185">Reference proteome</keyword>
<dbReference type="PANTHER" id="PTHR11136">
    <property type="entry name" value="FOLYLPOLYGLUTAMATE SYNTHASE-RELATED"/>
    <property type="match status" value="1"/>
</dbReference>
<evidence type="ECO:0000259" key="11">
    <source>
        <dbReference type="Pfam" id="PF08245"/>
    </source>
</evidence>
<dbReference type="PANTHER" id="PTHR11136:SF0">
    <property type="entry name" value="DIHYDROFOLATE SYNTHETASE-RELATED"/>
    <property type="match status" value="1"/>
</dbReference>
<evidence type="ECO:0000256" key="2">
    <source>
        <dbReference type="ARBA" id="ARBA00013025"/>
    </source>
</evidence>
<evidence type="ECO:0000256" key="8">
    <source>
        <dbReference type="ARBA" id="ARBA00030592"/>
    </source>
</evidence>
<dbReference type="PROSITE" id="PS01011">
    <property type="entry name" value="FOLYLPOLYGLU_SYNT_1"/>
    <property type="match status" value="1"/>
</dbReference>
<evidence type="ECO:0000313" key="12">
    <source>
        <dbReference type="EMBL" id="MDW0112395.1"/>
    </source>
</evidence>
<name>A0ABU4G606_9BACL</name>
<dbReference type="Gene3D" id="3.90.190.20">
    <property type="entry name" value="Mur ligase, C-terminal domain"/>
    <property type="match status" value="1"/>
</dbReference>
<proteinExistence type="inferred from homology"/>
<dbReference type="SUPFAM" id="SSF53623">
    <property type="entry name" value="MurD-like peptide ligases, catalytic domain"/>
    <property type="match status" value="1"/>
</dbReference>
<dbReference type="EMBL" id="JAUBDI010000002">
    <property type="protein sequence ID" value="MDW0112395.1"/>
    <property type="molecule type" value="Genomic_DNA"/>
</dbReference>
<dbReference type="GO" id="GO:0016874">
    <property type="term" value="F:ligase activity"/>
    <property type="evidence" value="ECO:0007669"/>
    <property type="project" value="UniProtKB-KW"/>
</dbReference>
<comment type="catalytic activity">
    <reaction evidence="9">
        <text>(6S)-5,6,7,8-tetrahydrofolyl-(gamma-L-Glu)(n) + L-glutamate + ATP = (6S)-5,6,7,8-tetrahydrofolyl-(gamma-L-Glu)(n+1) + ADP + phosphate + H(+)</text>
        <dbReference type="Rhea" id="RHEA:10580"/>
        <dbReference type="Rhea" id="RHEA-COMP:14738"/>
        <dbReference type="Rhea" id="RHEA-COMP:14740"/>
        <dbReference type="ChEBI" id="CHEBI:15378"/>
        <dbReference type="ChEBI" id="CHEBI:29985"/>
        <dbReference type="ChEBI" id="CHEBI:30616"/>
        <dbReference type="ChEBI" id="CHEBI:43474"/>
        <dbReference type="ChEBI" id="CHEBI:141005"/>
        <dbReference type="ChEBI" id="CHEBI:456216"/>
        <dbReference type="EC" id="6.3.2.17"/>
    </reaction>
</comment>
<evidence type="ECO:0000259" key="10">
    <source>
        <dbReference type="Pfam" id="PF02875"/>
    </source>
</evidence>
<dbReference type="InterPro" id="IPR036615">
    <property type="entry name" value="Mur_ligase_C_dom_sf"/>
</dbReference>
<dbReference type="Gene3D" id="3.40.1190.10">
    <property type="entry name" value="Mur-like, catalytic domain"/>
    <property type="match status" value="1"/>
</dbReference>
<dbReference type="InterPro" id="IPR013221">
    <property type="entry name" value="Mur_ligase_cen"/>
</dbReference>
<dbReference type="Pfam" id="PF08245">
    <property type="entry name" value="Mur_ligase_M"/>
    <property type="match status" value="1"/>
</dbReference>
<evidence type="ECO:0000256" key="7">
    <source>
        <dbReference type="ARBA" id="ARBA00022842"/>
    </source>
</evidence>
<dbReference type="InterPro" id="IPR001645">
    <property type="entry name" value="Folylpolyglutamate_synth"/>
</dbReference>
<dbReference type="InterPro" id="IPR018109">
    <property type="entry name" value="Folylpolyglutamate_synth_CS"/>
</dbReference>
<reference evidence="12 13" key="1">
    <citation type="submission" date="2023-06" db="EMBL/GenBank/DDBJ databases">
        <title>Sporosarcina sp. nov., isolated from Korean traditional fermented seafood 'Jeotgal'.</title>
        <authorList>
            <person name="Yang A.I."/>
            <person name="Shin N.-R."/>
        </authorList>
    </citation>
    <scope>NUCLEOTIDE SEQUENCE [LARGE SCALE GENOMIC DNA]</scope>
    <source>
        <strain evidence="12 13">KCTC13119</strain>
    </source>
</reference>
<protein>
    <recommendedName>
        <fullName evidence="2">tetrahydrofolate synthase</fullName>
        <ecNumber evidence="2">6.3.2.17</ecNumber>
    </recommendedName>
    <alternativeName>
        <fullName evidence="8">Tetrahydrofolylpolyglutamate synthase</fullName>
    </alternativeName>
</protein>
<dbReference type="Proteomes" id="UP001282284">
    <property type="component" value="Unassembled WGS sequence"/>
</dbReference>
<comment type="caution">
    <text evidence="12">The sequence shown here is derived from an EMBL/GenBank/DDBJ whole genome shotgun (WGS) entry which is preliminary data.</text>
</comment>
<dbReference type="RefSeq" id="WP_317942279.1">
    <property type="nucleotide sequence ID" value="NZ_JAUBDI010000002.1"/>
</dbReference>
<dbReference type="InterPro" id="IPR036565">
    <property type="entry name" value="Mur-like_cat_sf"/>
</dbReference>